<evidence type="ECO:0000313" key="2">
    <source>
        <dbReference type="Proteomes" id="UP000008177"/>
    </source>
</evidence>
<accession>G2YFK7</accession>
<proteinExistence type="predicted"/>
<gene>
    <name evidence="1" type="ORF">BofuT4_P089540.1</name>
</gene>
<evidence type="ECO:0000313" key="1">
    <source>
        <dbReference type="EMBL" id="CCD50555.1"/>
    </source>
</evidence>
<dbReference type="EMBL" id="FQ790326">
    <property type="protein sequence ID" value="CCD50555.1"/>
    <property type="molecule type" value="Genomic_DNA"/>
</dbReference>
<protein>
    <submittedName>
        <fullName evidence="1">Uncharacterized protein</fullName>
    </submittedName>
</protein>
<dbReference type="HOGENOM" id="CLU_2096507_0_0_1"/>
<dbReference type="AlphaFoldDB" id="G2YFK7"/>
<name>G2YFK7_BOTF4</name>
<dbReference type="InParanoid" id="G2YFK7"/>
<reference evidence="2" key="1">
    <citation type="journal article" date="2011" name="PLoS Genet.">
        <title>Genomic analysis of the necrotrophic fungal pathogens Sclerotinia sclerotiorum and Botrytis cinerea.</title>
        <authorList>
            <person name="Amselem J."/>
            <person name="Cuomo C.A."/>
            <person name="van Kan J.A."/>
            <person name="Viaud M."/>
            <person name="Benito E.P."/>
            <person name="Couloux A."/>
            <person name="Coutinho P.M."/>
            <person name="de Vries R.P."/>
            <person name="Dyer P.S."/>
            <person name="Fillinger S."/>
            <person name="Fournier E."/>
            <person name="Gout L."/>
            <person name="Hahn M."/>
            <person name="Kohn L."/>
            <person name="Lapalu N."/>
            <person name="Plummer K.M."/>
            <person name="Pradier J.M."/>
            <person name="Quevillon E."/>
            <person name="Sharon A."/>
            <person name="Simon A."/>
            <person name="ten Have A."/>
            <person name="Tudzynski B."/>
            <person name="Tudzynski P."/>
            <person name="Wincker P."/>
            <person name="Andrew M."/>
            <person name="Anthouard V."/>
            <person name="Beever R.E."/>
            <person name="Beffa R."/>
            <person name="Benoit I."/>
            <person name="Bouzid O."/>
            <person name="Brault B."/>
            <person name="Chen Z."/>
            <person name="Choquer M."/>
            <person name="Collemare J."/>
            <person name="Cotton P."/>
            <person name="Danchin E.G."/>
            <person name="Da Silva C."/>
            <person name="Gautier A."/>
            <person name="Giraud C."/>
            <person name="Giraud T."/>
            <person name="Gonzalez C."/>
            <person name="Grossetete S."/>
            <person name="Guldener U."/>
            <person name="Henrissat B."/>
            <person name="Howlett B.J."/>
            <person name="Kodira C."/>
            <person name="Kretschmer M."/>
            <person name="Lappartient A."/>
            <person name="Leroch M."/>
            <person name="Levis C."/>
            <person name="Mauceli E."/>
            <person name="Neuveglise C."/>
            <person name="Oeser B."/>
            <person name="Pearson M."/>
            <person name="Poulain J."/>
            <person name="Poussereau N."/>
            <person name="Quesneville H."/>
            <person name="Rascle C."/>
            <person name="Schumacher J."/>
            <person name="Segurens B."/>
            <person name="Sexton A."/>
            <person name="Silva E."/>
            <person name="Sirven C."/>
            <person name="Soanes D.M."/>
            <person name="Talbot N.J."/>
            <person name="Templeton M."/>
            <person name="Yandava C."/>
            <person name="Yarden O."/>
            <person name="Zeng Q."/>
            <person name="Rollins J.A."/>
            <person name="Lebrun M.H."/>
            <person name="Dickman M."/>
        </authorList>
    </citation>
    <scope>NUCLEOTIDE SEQUENCE [LARGE SCALE GENOMIC DNA]</scope>
    <source>
        <strain evidence="2">T4</strain>
    </source>
</reference>
<sequence>MSGNCPRLGENPHTHKAIAAEYMYYDLCGAKSFILEGPGKTCRSIPIKSNLSLVKPANAQAIGKEHGHSYERAHRQVSGDPGYENAYACPCNCPQLYQNASRNSTAHGNESLMEHH</sequence>
<organism evidence="1 2">
    <name type="scientific">Botryotinia fuckeliana (strain T4)</name>
    <name type="common">Noble rot fungus</name>
    <name type="synonym">Botrytis cinerea</name>
    <dbReference type="NCBI Taxonomy" id="999810"/>
    <lineage>
        <taxon>Eukaryota</taxon>
        <taxon>Fungi</taxon>
        <taxon>Dikarya</taxon>
        <taxon>Ascomycota</taxon>
        <taxon>Pezizomycotina</taxon>
        <taxon>Leotiomycetes</taxon>
        <taxon>Helotiales</taxon>
        <taxon>Sclerotiniaceae</taxon>
        <taxon>Botrytis</taxon>
    </lineage>
</organism>
<dbReference type="Proteomes" id="UP000008177">
    <property type="component" value="Unplaced contigs"/>
</dbReference>